<proteinExistence type="predicted"/>
<dbReference type="AlphaFoldDB" id="A0A645FQ82"/>
<reference evidence="1" key="1">
    <citation type="submission" date="2019-08" db="EMBL/GenBank/DDBJ databases">
        <authorList>
            <person name="Kucharzyk K."/>
            <person name="Murdoch R.W."/>
            <person name="Higgins S."/>
            <person name="Loffler F."/>
        </authorList>
    </citation>
    <scope>NUCLEOTIDE SEQUENCE</scope>
</reference>
<gene>
    <name evidence="1" type="ORF">SDC9_163930</name>
</gene>
<protein>
    <submittedName>
        <fullName evidence="1">Uncharacterized protein</fullName>
    </submittedName>
</protein>
<name>A0A645FQ82_9ZZZZ</name>
<accession>A0A645FQ82</accession>
<evidence type="ECO:0000313" key="1">
    <source>
        <dbReference type="EMBL" id="MPN16585.1"/>
    </source>
</evidence>
<comment type="caution">
    <text evidence="1">The sequence shown here is derived from an EMBL/GenBank/DDBJ whole genome shotgun (WGS) entry which is preliminary data.</text>
</comment>
<organism evidence="1">
    <name type="scientific">bioreactor metagenome</name>
    <dbReference type="NCBI Taxonomy" id="1076179"/>
    <lineage>
        <taxon>unclassified sequences</taxon>
        <taxon>metagenomes</taxon>
        <taxon>ecological metagenomes</taxon>
    </lineage>
</organism>
<sequence length="103" mass="11878">MIIKIKITIVNATGLLIDNFVISTDISSKNRLFLRYFYLCAVFQQILPLGHHTVGRRDSFGDLDEIVVRKTRFNLYASGRIVLFGHEHIIFPFLLYDAVDGYI</sequence>
<dbReference type="EMBL" id="VSSQ01063566">
    <property type="protein sequence ID" value="MPN16585.1"/>
    <property type="molecule type" value="Genomic_DNA"/>
</dbReference>